<evidence type="ECO:0000313" key="3">
    <source>
        <dbReference type="Proteomes" id="UP000749293"/>
    </source>
</evidence>
<protein>
    <recommendedName>
        <fullName evidence="4">Stc1 domain-containing protein</fullName>
    </recommendedName>
</protein>
<dbReference type="GeneID" id="55973790"/>
<accession>A0A9P4YUE6</accession>
<dbReference type="OrthoDB" id="3514033at2759"/>
<keyword evidence="3" id="KW-1185">Reference proteome</keyword>
<reference evidence="2" key="1">
    <citation type="submission" date="2020-03" db="EMBL/GenBank/DDBJ databases">
        <title>Site-based positive gene gene selection in Geosmithia morbida across the United States reveals a broad range of putative effectors and factors for local host and environmental adapation.</title>
        <authorList>
            <person name="Onufrak A."/>
            <person name="Murdoch R.W."/>
            <person name="Gazis R."/>
            <person name="Huff M."/>
            <person name="Staton M."/>
            <person name="Klingeman W."/>
            <person name="Hadziabdic D."/>
        </authorList>
    </citation>
    <scope>NUCLEOTIDE SEQUENCE</scope>
    <source>
        <strain evidence="2">1262</strain>
    </source>
</reference>
<sequence>MPSNTIKCILCGVRKPLNEFSKRARKCQESSCKRCVAWTETQEPGVIPAPLETGHVSVEEFAHNYWGDEFRTAEDFEEHTYHYQEAEEARKSSSSALAKDDTHSKAATETASETAIASLPAHLQRRARRIASTQPSDVETATAAALTSLPPHLRPKEEEKKKRRSEGLSRDSESTHQDGEPKEVVRKKQWFNAYGPDDQADRVRAKAKAMTVAAPLEASAVAVSNRPGSLPFSPEDAVAAGNGRTGTWPLKLDSWSVPNLTFKRVIEEEDHGATTGQRPLGFCASDESE</sequence>
<evidence type="ECO:0000256" key="1">
    <source>
        <dbReference type="SAM" id="MobiDB-lite"/>
    </source>
</evidence>
<feature type="compositionally biased region" description="Low complexity" evidence="1">
    <location>
        <begin position="107"/>
        <end position="118"/>
    </location>
</feature>
<dbReference type="AlphaFoldDB" id="A0A9P4YUE6"/>
<dbReference type="RefSeq" id="XP_035320626.1">
    <property type="nucleotide sequence ID" value="XM_035469532.1"/>
</dbReference>
<organism evidence="2 3">
    <name type="scientific">Geosmithia morbida</name>
    <dbReference type="NCBI Taxonomy" id="1094350"/>
    <lineage>
        <taxon>Eukaryota</taxon>
        <taxon>Fungi</taxon>
        <taxon>Dikarya</taxon>
        <taxon>Ascomycota</taxon>
        <taxon>Pezizomycotina</taxon>
        <taxon>Sordariomycetes</taxon>
        <taxon>Hypocreomycetidae</taxon>
        <taxon>Hypocreales</taxon>
        <taxon>Bionectriaceae</taxon>
        <taxon>Geosmithia</taxon>
    </lineage>
</organism>
<name>A0A9P4YUE6_9HYPO</name>
<feature type="compositionally biased region" description="Basic and acidic residues" evidence="1">
    <location>
        <begin position="154"/>
        <end position="186"/>
    </location>
</feature>
<proteinExistence type="predicted"/>
<feature type="compositionally biased region" description="Low complexity" evidence="1">
    <location>
        <begin position="140"/>
        <end position="151"/>
    </location>
</feature>
<feature type="region of interest" description="Disordered" evidence="1">
    <location>
        <begin position="268"/>
        <end position="289"/>
    </location>
</feature>
<dbReference type="EMBL" id="JAANYQ010000010">
    <property type="protein sequence ID" value="KAF4121974.1"/>
    <property type="molecule type" value="Genomic_DNA"/>
</dbReference>
<evidence type="ECO:0000313" key="2">
    <source>
        <dbReference type="EMBL" id="KAF4121974.1"/>
    </source>
</evidence>
<evidence type="ECO:0008006" key="4">
    <source>
        <dbReference type="Google" id="ProtNLM"/>
    </source>
</evidence>
<feature type="region of interest" description="Disordered" evidence="1">
    <location>
        <begin position="84"/>
        <end position="187"/>
    </location>
</feature>
<gene>
    <name evidence="2" type="ORF">GMORB2_7567</name>
</gene>
<dbReference type="Proteomes" id="UP000749293">
    <property type="component" value="Unassembled WGS sequence"/>
</dbReference>
<comment type="caution">
    <text evidence="2">The sequence shown here is derived from an EMBL/GenBank/DDBJ whole genome shotgun (WGS) entry which is preliminary data.</text>
</comment>